<dbReference type="AlphaFoldDB" id="A0AAD6FDG7"/>
<feature type="region of interest" description="Disordered" evidence="1">
    <location>
        <begin position="50"/>
        <end position="122"/>
    </location>
</feature>
<evidence type="ECO:0000256" key="1">
    <source>
        <dbReference type="SAM" id="MobiDB-lite"/>
    </source>
</evidence>
<feature type="compositionally biased region" description="Basic and acidic residues" evidence="1">
    <location>
        <begin position="1"/>
        <end position="20"/>
    </location>
</feature>
<gene>
    <name evidence="2" type="ORF">JOQ06_024913</name>
</gene>
<sequence length="122" mass="13821">MFSDSDRRRGREDGKRDERQGLFLEALGGMFAEKQVGGWVMREDSWQVQGRESTQVKRGQGRDLHLPHLSINDPSASVPTTLRSPQPRRAPNNKSLDPATLRQPAQSKYLKPLYLISPGSRH</sequence>
<feature type="region of interest" description="Disordered" evidence="1">
    <location>
        <begin position="1"/>
        <end position="21"/>
    </location>
</feature>
<proteinExistence type="predicted"/>
<name>A0AAD6FDG7_9TELE</name>
<evidence type="ECO:0000313" key="2">
    <source>
        <dbReference type="EMBL" id="KAJ4930604.1"/>
    </source>
</evidence>
<keyword evidence="3" id="KW-1185">Reference proteome</keyword>
<dbReference type="EMBL" id="JAPTMU010000015">
    <property type="protein sequence ID" value="KAJ4930604.1"/>
    <property type="molecule type" value="Genomic_DNA"/>
</dbReference>
<evidence type="ECO:0000313" key="3">
    <source>
        <dbReference type="Proteomes" id="UP001219934"/>
    </source>
</evidence>
<reference evidence="2" key="1">
    <citation type="submission" date="2022-11" db="EMBL/GenBank/DDBJ databases">
        <title>Chromosome-level genome of Pogonophryne albipinna.</title>
        <authorList>
            <person name="Jo E."/>
        </authorList>
    </citation>
    <scope>NUCLEOTIDE SEQUENCE</scope>
    <source>
        <strain evidence="2">SGF0006</strain>
        <tissue evidence="2">Muscle</tissue>
    </source>
</reference>
<comment type="caution">
    <text evidence="2">The sequence shown here is derived from an EMBL/GenBank/DDBJ whole genome shotgun (WGS) entry which is preliminary data.</text>
</comment>
<dbReference type="Proteomes" id="UP001219934">
    <property type="component" value="Unassembled WGS sequence"/>
</dbReference>
<protein>
    <submittedName>
        <fullName evidence="2">Uncharacterized protein</fullName>
    </submittedName>
</protein>
<organism evidence="2 3">
    <name type="scientific">Pogonophryne albipinna</name>
    <dbReference type="NCBI Taxonomy" id="1090488"/>
    <lineage>
        <taxon>Eukaryota</taxon>
        <taxon>Metazoa</taxon>
        <taxon>Chordata</taxon>
        <taxon>Craniata</taxon>
        <taxon>Vertebrata</taxon>
        <taxon>Euteleostomi</taxon>
        <taxon>Actinopterygii</taxon>
        <taxon>Neopterygii</taxon>
        <taxon>Teleostei</taxon>
        <taxon>Neoteleostei</taxon>
        <taxon>Acanthomorphata</taxon>
        <taxon>Eupercaria</taxon>
        <taxon>Perciformes</taxon>
        <taxon>Notothenioidei</taxon>
        <taxon>Pogonophryne</taxon>
    </lineage>
</organism>
<feature type="compositionally biased region" description="Polar residues" evidence="1">
    <location>
        <begin position="72"/>
        <end position="84"/>
    </location>
</feature>
<accession>A0AAD6FDG7</accession>